<keyword evidence="5" id="KW-1185">Reference proteome</keyword>
<feature type="domain" description="Chromo" evidence="3">
    <location>
        <begin position="322"/>
        <end position="377"/>
    </location>
</feature>
<comment type="subunit">
    <text evidence="1">Component of the NuA4 histone acetyltransferase complex.</text>
</comment>
<reference evidence="4 5" key="1">
    <citation type="journal article" date="2024" name="IMA Fungus">
        <title>IMA Genome - F19 : A genome assembly and annotation guide to empower mycologists, including annotated draft genome sequences of Ceratocystis pirilliformis, Diaporthe australafricana, Fusarium ophioides, Paecilomyces lecythidis, and Sporothrix stenoceras.</title>
        <authorList>
            <person name="Aylward J."/>
            <person name="Wilson A.M."/>
            <person name="Visagie C.M."/>
            <person name="Spraker J."/>
            <person name="Barnes I."/>
            <person name="Buitendag C."/>
            <person name="Ceriani C."/>
            <person name="Del Mar Angel L."/>
            <person name="du Plessis D."/>
            <person name="Fuchs T."/>
            <person name="Gasser K."/>
            <person name="Kramer D."/>
            <person name="Li W."/>
            <person name="Munsamy K."/>
            <person name="Piso A."/>
            <person name="Price J.L."/>
            <person name="Sonnekus B."/>
            <person name="Thomas C."/>
            <person name="van der Nest A."/>
            <person name="van Dijk A."/>
            <person name="van Heerden A."/>
            <person name="van Vuuren N."/>
            <person name="Yilmaz N."/>
            <person name="Duong T.A."/>
            <person name="van der Merwe N.A."/>
            <person name="Wingfield M.J."/>
            <person name="Wingfield B.D."/>
        </authorList>
    </citation>
    <scope>NUCLEOTIDE SEQUENCE [LARGE SCALE GENOMIC DNA]</scope>
    <source>
        <strain evidence="4 5">CMW 12675</strain>
    </source>
</reference>
<protein>
    <recommendedName>
        <fullName evidence="3">Chromo domain-containing protein</fullName>
    </recommendedName>
</protein>
<dbReference type="EMBL" id="JAWDJO010000052">
    <property type="protein sequence ID" value="KAL1896948.1"/>
    <property type="molecule type" value="Genomic_DNA"/>
</dbReference>
<comment type="caution">
    <text evidence="4">The sequence shown here is derived from an EMBL/GenBank/DDBJ whole genome shotgun (WGS) entry which is preliminary data.</text>
</comment>
<evidence type="ECO:0000256" key="1">
    <source>
        <dbReference type="ARBA" id="ARBA00011353"/>
    </source>
</evidence>
<feature type="compositionally biased region" description="Polar residues" evidence="2">
    <location>
        <begin position="35"/>
        <end position="46"/>
    </location>
</feature>
<feature type="region of interest" description="Disordered" evidence="2">
    <location>
        <begin position="139"/>
        <end position="164"/>
    </location>
</feature>
<dbReference type="PROSITE" id="PS50013">
    <property type="entry name" value="CHROMO_2"/>
    <property type="match status" value="1"/>
</dbReference>
<dbReference type="CDD" id="cd00024">
    <property type="entry name" value="CD_CSD"/>
    <property type="match status" value="1"/>
</dbReference>
<gene>
    <name evidence="4" type="ORF">Cpir12675_002597</name>
</gene>
<evidence type="ECO:0000256" key="2">
    <source>
        <dbReference type="SAM" id="MobiDB-lite"/>
    </source>
</evidence>
<dbReference type="Gene3D" id="2.40.50.40">
    <property type="match status" value="1"/>
</dbReference>
<accession>A0ABR3Z8F6</accession>
<feature type="region of interest" description="Disordered" evidence="2">
    <location>
        <begin position="16"/>
        <end position="85"/>
    </location>
</feature>
<sequence length="391" mass="43755">MTSLFGLTSRCSLQPIQTSKPKAPRRSFFQRTDRSLNAGSGLSSDNDGLDPEEKSNLETPSQIKPLFSRSATASRSDKTPCSDIRRSARVSKTYLTKKLTPKPGELPESSLYKLTSILGPRDFEEEVATSPLAKIPSFMRQPLESSPGPVFKVSRQDRADSPESLHDIDMYDDMILHEEKIQTQPGACNDLPAGQGGSNENSAVVDDLHNDDAETAAQLFSEGAAQSSRRYNGSMIEDESENGYDSDVSFAFSTILSHRRLENDPNKFELKIVWSDNGSDAARTWVREEDIMMDAPSAYFEYWGSVGGRQTHVEDPDLWYMFNIKRERKSGRGKAYLIQWLGSREESWEPESSVKRVASELLQEYKANTQTLKRSKKGVAAKKGQESRKAK</sequence>
<feature type="region of interest" description="Disordered" evidence="2">
    <location>
        <begin position="372"/>
        <end position="391"/>
    </location>
</feature>
<proteinExistence type="predicted"/>
<evidence type="ECO:0000313" key="5">
    <source>
        <dbReference type="Proteomes" id="UP001583280"/>
    </source>
</evidence>
<dbReference type="SUPFAM" id="SSF54160">
    <property type="entry name" value="Chromo domain-like"/>
    <property type="match status" value="1"/>
</dbReference>
<organism evidence="4 5">
    <name type="scientific">Ceratocystis pirilliformis</name>
    <dbReference type="NCBI Taxonomy" id="259994"/>
    <lineage>
        <taxon>Eukaryota</taxon>
        <taxon>Fungi</taxon>
        <taxon>Dikarya</taxon>
        <taxon>Ascomycota</taxon>
        <taxon>Pezizomycotina</taxon>
        <taxon>Sordariomycetes</taxon>
        <taxon>Hypocreomycetidae</taxon>
        <taxon>Microascales</taxon>
        <taxon>Ceratocystidaceae</taxon>
        <taxon>Ceratocystis</taxon>
    </lineage>
</organism>
<dbReference type="InterPro" id="IPR000953">
    <property type="entry name" value="Chromo/chromo_shadow_dom"/>
</dbReference>
<dbReference type="InterPro" id="IPR016197">
    <property type="entry name" value="Chromo-like_dom_sf"/>
</dbReference>
<evidence type="ECO:0000313" key="4">
    <source>
        <dbReference type="EMBL" id="KAL1896948.1"/>
    </source>
</evidence>
<feature type="compositionally biased region" description="Basic and acidic residues" evidence="2">
    <location>
        <begin position="75"/>
        <end position="85"/>
    </location>
</feature>
<evidence type="ECO:0000259" key="3">
    <source>
        <dbReference type="PROSITE" id="PS50013"/>
    </source>
</evidence>
<feature type="compositionally biased region" description="Basic and acidic residues" evidence="2">
    <location>
        <begin position="154"/>
        <end position="164"/>
    </location>
</feature>
<dbReference type="Proteomes" id="UP001583280">
    <property type="component" value="Unassembled WGS sequence"/>
</dbReference>
<name>A0ABR3Z8F6_9PEZI</name>